<evidence type="ECO:0000256" key="3">
    <source>
        <dbReference type="ARBA" id="ARBA00022512"/>
    </source>
</evidence>
<accession>A0A9P5Y4P2</accession>
<comment type="caution">
    <text evidence="7">The sequence shown here is derived from an EMBL/GenBank/DDBJ whole genome shotgun (WGS) entry which is preliminary data.</text>
</comment>
<evidence type="ECO:0000256" key="4">
    <source>
        <dbReference type="ARBA" id="ARBA00022525"/>
    </source>
</evidence>
<feature type="signal peptide" evidence="6">
    <location>
        <begin position="1"/>
        <end position="19"/>
    </location>
</feature>
<evidence type="ECO:0000256" key="2">
    <source>
        <dbReference type="ARBA" id="ARBA00010446"/>
    </source>
</evidence>
<dbReference type="GO" id="GO:0009277">
    <property type="term" value="C:fungal-type cell wall"/>
    <property type="evidence" value="ECO:0007669"/>
    <property type="project" value="InterPro"/>
</dbReference>
<keyword evidence="6" id="KW-0732">Signal</keyword>
<dbReference type="InterPro" id="IPR001338">
    <property type="entry name" value="Class_I_Hydrophobin"/>
</dbReference>
<feature type="chain" id="PRO_5040547955" description="Hydrophobin" evidence="6">
    <location>
        <begin position="20"/>
        <end position="124"/>
    </location>
</feature>
<dbReference type="Proteomes" id="UP000807353">
    <property type="component" value="Unassembled WGS sequence"/>
</dbReference>
<dbReference type="OrthoDB" id="4225815at2759"/>
<proteinExistence type="inferred from homology"/>
<dbReference type="AlphaFoldDB" id="A0A9P5Y4P2"/>
<evidence type="ECO:0000313" key="7">
    <source>
        <dbReference type="EMBL" id="KAF9461135.1"/>
    </source>
</evidence>
<dbReference type="Pfam" id="PF01185">
    <property type="entry name" value="Hydrophobin"/>
    <property type="match status" value="1"/>
</dbReference>
<protein>
    <recommendedName>
        <fullName evidence="6">Hydrophobin</fullName>
    </recommendedName>
</protein>
<sequence length="124" mass="12791">MKFTVASALILSTLSLLTAANILPRTITPAMPASQCNTDDLQCCLSAQESDALTPPLRSLLELLGIDIGSLTGKVGATCGPLHIIAPGFSDCTAQPLCCNNHSFSGLIALGVTQDTPTGHRGLE</sequence>
<name>A0A9P5Y4P2_9AGAR</name>
<keyword evidence="8" id="KW-1185">Reference proteome</keyword>
<dbReference type="CDD" id="cd23507">
    <property type="entry name" value="hydrophobin_I"/>
    <property type="match status" value="1"/>
</dbReference>
<evidence type="ECO:0000256" key="1">
    <source>
        <dbReference type="ARBA" id="ARBA00004191"/>
    </source>
</evidence>
<keyword evidence="4 6" id="KW-0964">Secreted</keyword>
<comment type="similarity">
    <text evidence="2 6">Belongs to the fungal hydrophobin family.</text>
</comment>
<keyword evidence="3 6" id="KW-0134">Cell wall</keyword>
<gene>
    <name evidence="7" type="ORF">BDZ94DRAFT_1299409</name>
</gene>
<dbReference type="EMBL" id="MU150288">
    <property type="protein sequence ID" value="KAF9461135.1"/>
    <property type="molecule type" value="Genomic_DNA"/>
</dbReference>
<reference evidence="7" key="1">
    <citation type="submission" date="2020-11" db="EMBL/GenBank/DDBJ databases">
        <authorList>
            <consortium name="DOE Joint Genome Institute"/>
            <person name="Ahrendt S."/>
            <person name="Riley R."/>
            <person name="Andreopoulos W."/>
            <person name="Labutti K."/>
            <person name="Pangilinan J."/>
            <person name="Ruiz-Duenas F.J."/>
            <person name="Barrasa J.M."/>
            <person name="Sanchez-Garcia M."/>
            <person name="Camarero S."/>
            <person name="Miyauchi S."/>
            <person name="Serrano A."/>
            <person name="Linde D."/>
            <person name="Babiker R."/>
            <person name="Drula E."/>
            <person name="Ayuso-Fernandez I."/>
            <person name="Pacheco R."/>
            <person name="Padilla G."/>
            <person name="Ferreira P."/>
            <person name="Barriuso J."/>
            <person name="Kellner H."/>
            <person name="Castanera R."/>
            <person name="Alfaro M."/>
            <person name="Ramirez L."/>
            <person name="Pisabarro A.G."/>
            <person name="Kuo A."/>
            <person name="Tritt A."/>
            <person name="Lipzen A."/>
            <person name="He G."/>
            <person name="Yan M."/>
            <person name="Ng V."/>
            <person name="Cullen D."/>
            <person name="Martin F."/>
            <person name="Rosso M.-N."/>
            <person name="Henrissat B."/>
            <person name="Hibbett D."/>
            <person name="Martinez A.T."/>
            <person name="Grigoriev I.V."/>
        </authorList>
    </citation>
    <scope>NUCLEOTIDE SEQUENCE</scope>
    <source>
        <strain evidence="7">CBS 247.69</strain>
    </source>
</reference>
<dbReference type="GO" id="GO:0005199">
    <property type="term" value="F:structural constituent of cell wall"/>
    <property type="evidence" value="ECO:0007669"/>
    <property type="project" value="InterPro"/>
</dbReference>
<organism evidence="7 8">
    <name type="scientific">Collybia nuda</name>
    <dbReference type="NCBI Taxonomy" id="64659"/>
    <lineage>
        <taxon>Eukaryota</taxon>
        <taxon>Fungi</taxon>
        <taxon>Dikarya</taxon>
        <taxon>Basidiomycota</taxon>
        <taxon>Agaricomycotina</taxon>
        <taxon>Agaricomycetes</taxon>
        <taxon>Agaricomycetidae</taxon>
        <taxon>Agaricales</taxon>
        <taxon>Tricholomatineae</taxon>
        <taxon>Clitocybaceae</taxon>
        <taxon>Collybia</taxon>
    </lineage>
</organism>
<comment type="subcellular location">
    <subcellularLocation>
        <location evidence="1 6">Secreted</location>
        <location evidence="1 6">Cell wall</location>
    </subcellularLocation>
</comment>
<dbReference type="SMART" id="SM00075">
    <property type="entry name" value="HYDRO"/>
    <property type="match status" value="1"/>
</dbReference>
<evidence type="ECO:0000256" key="6">
    <source>
        <dbReference type="RuleBase" id="RU365009"/>
    </source>
</evidence>
<evidence type="ECO:0000256" key="5">
    <source>
        <dbReference type="ARBA" id="ARBA00023157"/>
    </source>
</evidence>
<evidence type="ECO:0000313" key="8">
    <source>
        <dbReference type="Proteomes" id="UP000807353"/>
    </source>
</evidence>
<keyword evidence="5 6" id="KW-1015">Disulfide bond</keyword>